<evidence type="ECO:0000256" key="5">
    <source>
        <dbReference type="ARBA" id="ARBA00023136"/>
    </source>
</evidence>
<dbReference type="AlphaFoldDB" id="A0AAN8LSE0"/>
<organism evidence="8 9">
    <name type="scientific">Coregonus suidteri</name>
    <dbReference type="NCBI Taxonomy" id="861788"/>
    <lineage>
        <taxon>Eukaryota</taxon>
        <taxon>Metazoa</taxon>
        <taxon>Chordata</taxon>
        <taxon>Craniata</taxon>
        <taxon>Vertebrata</taxon>
        <taxon>Euteleostomi</taxon>
        <taxon>Actinopterygii</taxon>
        <taxon>Neopterygii</taxon>
        <taxon>Teleostei</taxon>
        <taxon>Protacanthopterygii</taxon>
        <taxon>Salmoniformes</taxon>
        <taxon>Salmonidae</taxon>
        <taxon>Coregoninae</taxon>
        <taxon>Coregonus</taxon>
    </lineage>
</organism>
<evidence type="ECO:0000256" key="1">
    <source>
        <dbReference type="ARBA" id="ARBA00004370"/>
    </source>
</evidence>
<keyword evidence="9" id="KW-1185">Reference proteome</keyword>
<evidence type="ECO:0000256" key="3">
    <source>
        <dbReference type="ARBA" id="ARBA00022692"/>
    </source>
</evidence>
<evidence type="ECO:0000256" key="7">
    <source>
        <dbReference type="SAM" id="Phobius"/>
    </source>
</evidence>
<keyword evidence="4 7" id="KW-1133">Transmembrane helix</keyword>
<comment type="similarity">
    <text evidence="2">Belongs to the CD36 family.</text>
</comment>
<dbReference type="EMBL" id="JAGTTL010000011">
    <property type="protein sequence ID" value="KAK6315689.1"/>
    <property type="molecule type" value="Genomic_DNA"/>
</dbReference>
<accession>A0AAN8LSE0</accession>
<sequence>MSSKEALEFEGAPVVASFPHFYLGEEKYSNAIEGLNPCERSPPDLPGPEPDHWYSYPLPVRRAQINILINRISGFPTVVIDDTSAAKLQKLLLMVTLVSNFPLIIVGLGAILLLVFICLVVRECKQKTTTKEDTSYSLVSNKEGEEKNGNTYIGMTPIIEKS</sequence>
<dbReference type="GO" id="GO:0016020">
    <property type="term" value="C:membrane"/>
    <property type="evidence" value="ECO:0007669"/>
    <property type="project" value="UniProtKB-SubCell"/>
</dbReference>
<proteinExistence type="inferred from homology"/>
<evidence type="ECO:0000256" key="4">
    <source>
        <dbReference type="ARBA" id="ARBA00022989"/>
    </source>
</evidence>
<evidence type="ECO:0000313" key="9">
    <source>
        <dbReference type="Proteomes" id="UP001356427"/>
    </source>
</evidence>
<keyword evidence="6" id="KW-0325">Glycoprotein</keyword>
<reference evidence="8 9" key="1">
    <citation type="submission" date="2021-04" db="EMBL/GenBank/DDBJ databases">
        <authorList>
            <person name="De Guttry C."/>
            <person name="Zahm M."/>
            <person name="Klopp C."/>
            <person name="Cabau C."/>
            <person name="Louis A."/>
            <person name="Berthelot C."/>
            <person name="Parey E."/>
            <person name="Roest Crollius H."/>
            <person name="Montfort J."/>
            <person name="Robinson-Rechavi M."/>
            <person name="Bucao C."/>
            <person name="Bouchez O."/>
            <person name="Gislard M."/>
            <person name="Lluch J."/>
            <person name="Milhes M."/>
            <person name="Lampietro C."/>
            <person name="Lopez Roques C."/>
            <person name="Donnadieu C."/>
            <person name="Braasch I."/>
            <person name="Desvignes T."/>
            <person name="Postlethwait J."/>
            <person name="Bobe J."/>
            <person name="Wedekind C."/>
            <person name="Guiguen Y."/>
        </authorList>
    </citation>
    <scope>NUCLEOTIDE SEQUENCE [LARGE SCALE GENOMIC DNA]</scope>
    <source>
        <strain evidence="8">Cs_M1</strain>
        <tissue evidence="8">Blood</tissue>
    </source>
</reference>
<feature type="transmembrane region" description="Helical" evidence="7">
    <location>
        <begin position="101"/>
        <end position="121"/>
    </location>
</feature>
<name>A0AAN8LSE0_9TELE</name>
<keyword evidence="3 7" id="KW-0812">Transmembrane</keyword>
<evidence type="ECO:0000256" key="6">
    <source>
        <dbReference type="ARBA" id="ARBA00023180"/>
    </source>
</evidence>
<keyword evidence="5 7" id="KW-0472">Membrane</keyword>
<evidence type="ECO:0000256" key="2">
    <source>
        <dbReference type="ARBA" id="ARBA00010532"/>
    </source>
</evidence>
<evidence type="ECO:0000313" key="8">
    <source>
        <dbReference type="EMBL" id="KAK6315689.1"/>
    </source>
</evidence>
<gene>
    <name evidence="8" type="ORF">J4Q44_G00132130</name>
</gene>
<dbReference type="InterPro" id="IPR002159">
    <property type="entry name" value="CD36_fam"/>
</dbReference>
<comment type="caution">
    <text evidence="8">The sequence shown here is derived from an EMBL/GenBank/DDBJ whole genome shotgun (WGS) entry which is preliminary data.</text>
</comment>
<dbReference type="Proteomes" id="UP001356427">
    <property type="component" value="Unassembled WGS sequence"/>
</dbReference>
<protein>
    <submittedName>
        <fullName evidence="8">Uncharacterized protein</fullName>
    </submittedName>
</protein>
<dbReference type="Pfam" id="PF01130">
    <property type="entry name" value="CD36"/>
    <property type="match status" value="1"/>
</dbReference>
<comment type="subcellular location">
    <subcellularLocation>
        <location evidence="1">Membrane</location>
    </subcellularLocation>
</comment>